<evidence type="ECO:0000313" key="3">
    <source>
        <dbReference type="EMBL" id="GAJ40330.1"/>
    </source>
</evidence>
<dbReference type="OrthoDB" id="9761531at2"/>
<evidence type="ECO:0000256" key="1">
    <source>
        <dbReference type="SAM" id="SignalP"/>
    </source>
</evidence>
<dbReference type="InterPro" id="IPR035681">
    <property type="entry name" value="ComA-like_MBL"/>
</dbReference>
<reference evidence="3 4" key="1">
    <citation type="submission" date="2014-04" db="EMBL/GenBank/DDBJ databases">
        <title>Whole genome shotgun sequence of Geobacillus caldoxylosilyticus NBRC 107762.</title>
        <authorList>
            <person name="Hosoyama A."/>
            <person name="Hosoyama Y."/>
            <person name="Katano-Makiyama Y."/>
            <person name="Tsuchikane K."/>
            <person name="Ohji S."/>
            <person name="Ichikawa N."/>
            <person name="Yamazoe A."/>
            <person name="Fujita N."/>
        </authorList>
    </citation>
    <scope>NUCLEOTIDE SEQUENCE [LARGE SCALE GENOMIC DNA]</scope>
    <source>
        <strain evidence="3 4">NBRC 107762</strain>
    </source>
</reference>
<keyword evidence="1" id="KW-0732">Signal</keyword>
<dbReference type="CDD" id="cd07731">
    <property type="entry name" value="ComA-like_MBL-fold"/>
    <property type="match status" value="1"/>
</dbReference>
<dbReference type="InterPro" id="IPR052159">
    <property type="entry name" value="Competence_DNA_uptake"/>
</dbReference>
<comment type="caution">
    <text evidence="3">The sequence shown here is derived from an EMBL/GenBank/DDBJ whole genome shotgun (WGS) entry which is preliminary data.</text>
</comment>
<accession>A0A023DGD6</accession>
<organism evidence="3 4">
    <name type="scientific">Parageobacillus caldoxylosilyticus NBRC 107762</name>
    <dbReference type="NCBI Taxonomy" id="1220594"/>
    <lineage>
        <taxon>Bacteria</taxon>
        <taxon>Bacillati</taxon>
        <taxon>Bacillota</taxon>
        <taxon>Bacilli</taxon>
        <taxon>Bacillales</taxon>
        <taxon>Anoxybacillaceae</taxon>
        <taxon>Saccharococcus</taxon>
    </lineage>
</organism>
<keyword evidence="3" id="KW-0378">Hydrolase</keyword>
<name>A0A023DGD6_9BACL</name>
<evidence type="ECO:0000313" key="4">
    <source>
        <dbReference type="Proteomes" id="UP000023561"/>
    </source>
</evidence>
<protein>
    <submittedName>
        <fullName evidence="3">Putative hydrolase</fullName>
    </submittedName>
</protein>
<feature type="chain" id="PRO_5001513346" evidence="1">
    <location>
        <begin position="28"/>
        <end position="283"/>
    </location>
</feature>
<dbReference type="Proteomes" id="UP000023561">
    <property type="component" value="Unassembled WGS sequence"/>
</dbReference>
<dbReference type="InterPro" id="IPR036866">
    <property type="entry name" value="RibonucZ/Hydroxyglut_hydro"/>
</dbReference>
<sequence length="283" mass="30953">MKQLKLFVSFVMAFFFMVVPMCGTTNAATKNMYVHFINVGQGDSIYIKAPNGEDILIDGGNKDGSDVVAYLKKQKVKDIEFMISTHPDADHIGGLDEVLKAFPVKNVYAPKVSHTSQAYKDFLTAVKNKKLTIKIAKADVTLPVKGITAKFVGPVKSYSNSDLNDWSAVLKISYGKKSFLFTGDAEAKAEADMVKAKKDLRADVLKVGHHGAKTSTSTTFLKAVKPTYAVISVGKNNSYGHPTSEVLNRLKSYKVNIFRTDKQGTIIATTNGTTLTFNVKPLK</sequence>
<dbReference type="Gene3D" id="3.60.15.10">
    <property type="entry name" value="Ribonuclease Z/Hydroxyacylglutathione hydrolase-like"/>
    <property type="match status" value="1"/>
</dbReference>
<gene>
    <name evidence="3" type="ORF">GCA01S_039_00120</name>
</gene>
<keyword evidence="4" id="KW-1185">Reference proteome</keyword>
<dbReference type="SUPFAM" id="SSF56281">
    <property type="entry name" value="Metallo-hydrolase/oxidoreductase"/>
    <property type="match status" value="1"/>
</dbReference>
<feature type="domain" description="Metallo-beta-lactamase" evidence="2">
    <location>
        <begin position="41"/>
        <end position="235"/>
    </location>
</feature>
<dbReference type="AlphaFoldDB" id="A0A023DGD6"/>
<dbReference type="PANTHER" id="PTHR30619">
    <property type="entry name" value="DNA INTERNALIZATION/COMPETENCE PROTEIN COMEC/REC2"/>
    <property type="match status" value="1"/>
</dbReference>
<dbReference type="InterPro" id="IPR001279">
    <property type="entry name" value="Metallo-B-lactamas"/>
</dbReference>
<proteinExistence type="predicted"/>
<dbReference type="PANTHER" id="PTHR30619:SF7">
    <property type="entry name" value="BETA-LACTAMASE DOMAIN PROTEIN"/>
    <property type="match status" value="1"/>
</dbReference>
<dbReference type="Pfam" id="PF00753">
    <property type="entry name" value="Lactamase_B"/>
    <property type="match status" value="1"/>
</dbReference>
<evidence type="ECO:0000259" key="2">
    <source>
        <dbReference type="SMART" id="SM00849"/>
    </source>
</evidence>
<feature type="signal peptide" evidence="1">
    <location>
        <begin position="1"/>
        <end position="27"/>
    </location>
</feature>
<dbReference type="GO" id="GO:0016787">
    <property type="term" value="F:hydrolase activity"/>
    <property type="evidence" value="ECO:0007669"/>
    <property type="project" value="UniProtKB-KW"/>
</dbReference>
<dbReference type="SMART" id="SM00849">
    <property type="entry name" value="Lactamase_B"/>
    <property type="match status" value="1"/>
</dbReference>
<dbReference type="EMBL" id="BAWO01000039">
    <property type="protein sequence ID" value="GAJ40330.1"/>
    <property type="molecule type" value="Genomic_DNA"/>
</dbReference>